<dbReference type="InterPro" id="IPR001915">
    <property type="entry name" value="Peptidase_M48"/>
</dbReference>
<gene>
    <name evidence="9" type="ORF">GCM10011572_11940</name>
</gene>
<evidence type="ECO:0000256" key="6">
    <source>
        <dbReference type="RuleBase" id="RU003983"/>
    </source>
</evidence>
<dbReference type="Pfam" id="PF01435">
    <property type="entry name" value="Peptidase_M48"/>
    <property type="match status" value="1"/>
</dbReference>
<accession>A0ABQ1KC68</accession>
<keyword evidence="5 6" id="KW-0482">Metalloprotease</keyword>
<evidence type="ECO:0000256" key="1">
    <source>
        <dbReference type="ARBA" id="ARBA00022670"/>
    </source>
</evidence>
<evidence type="ECO:0000313" key="9">
    <source>
        <dbReference type="EMBL" id="GGB91500.1"/>
    </source>
</evidence>
<keyword evidence="10" id="KW-1185">Reference proteome</keyword>
<dbReference type="PANTHER" id="PTHR22726:SF1">
    <property type="entry name" value="METALLOENDOPEPTIDASE OMA1, MITOCHONDRIAL"/>
    <property type="match status" value="1"/>
</dbReference>
<dbReference type="InterPro" id="IPR051156">
    <property type="entry name" value="Mito/Outer_Membr_Metalloprot"/>
</dbReference>
<dbReference type="Gene3D" id="3.30.2010.10">
    <property type="entry name" value="Metalloproteases ('zincins'), catalytic domain"/>
    <property type="match status" value="1"/>
</dbReference>
<dbReference type="EMBL" id="BMKG01000003">
    <property type="protein sequence ID" value="GGB91500.1"/>
    <property type="molecule type" value="Genomic_DNA"/>
</dbReference>
<feature type="signal peptide" evidence="7">
    <location>
        <begin position="1"/>
        <end position="26"/>
    </location>
</feature>
<evidence type="ECO:0000256" key="5">
    <source>
        <dbReference type="ARBA" id="ARBA00023049"/>
    </source>
</evidence>
<dbReference type="RefSeq" id="WP_229417838.1">
    <property type="nucleotide sequence ID" value="NZ_BMKG01000003.1"/>
</dbReference>
<dbReference type="PANTHER" id="PTHR22726">
    <property type="entry name" value="METALLOENDOPEPTIDASE OMA1"/>
    <property type="match status" value="1"/>
</dbReference>
<evidence type="ECO:0000259" key="8">
    <source>
        <dbReference type="Pfam" id="PF01435"/>
    </source>
</evidence>
<evidence type="ECO:0000256" key="7">
    <source>
        <dbReference type="SAM" id="SignalP"/>
    </source>
</evidence>
<dbReference type="Proteomes" id="UP000622638">
    <property type="component" value="Unassembled WGS sequence"/>
</dbReference>
<feature type="chain" id="PRO_5045314615" evidence="7">
    <location>
        <begin position="27"/>
        <end position="307"/>
    </location>
</feature>
<reference evidence="10" key="1">
    <citation type="journal article" date="2019" name="Int. J. Syst. Evol. Microbiol.">
        <title>The Global Catalogue of Microorganisms (GCM) 10K type strain sequencing project: providing services to taxonomists for standard genome sequencing and annotation.</title>
        <authorList>
            <consortium name="The Broad Institute Genomics Platform"/>
            <consortium name="The Broad Institute Genome Sequencing Center for Infectious Disease"/>
            <person name="Wu L."/>
            <person name="Ma J."/>
        </authorList>
    </citation>
    <scope>NUCLEOTIDE SEQUENCE [LARGE SCALE GENOMIC DNA]</scope>
    <source>
        <strain evidence="10">CGMCC 1.15931</strain>
    </source>
</reference>
<proteinExistence type="inferred from homology"/>
<comment type="cofactor">
    <cofactor evidence="6">
        <name>Zn(2+)</name>
        <dbReference type="ChEBI" id="CHEBI:29105"/>
    </cofactor>
    <text evidence="6">Binds 1 zinc ion per subunit.</text>
</comment>
<comment type="similarity">
    <text evidence="6">Belongs to the peptidase M48 family.</text>
</comment>
<evidence type="ECO:0000256" key="4">
    <source>
        <dbReference type="ARBA" id="ARBA00022833"/>
    </source>
</evidence>
<comment type="caution">
    <text evidence="9">The sequence shown here is derived from an EMBL/GenBank/DDBJ whole genome shotgun (WGS) entry which is preliminary data.</text>
</comment>
<keyword evidence="7" id="KW-0732">Signal</keyword>
<organism evidence="9 10">
    <name type="scientific">Pseudoduganella buxea</name>
    <dbReference type="NCBI Taxonomy" id="1949069"/>
    <lineage>
        <taxon>Bacteria</taxon>
        <taxon>Pseudomonadati</taxon>
        <taxon>Pseudomonadota</taxon>
        <taxon>Betaproteobacteria</taxon>
        <taxon>Burkholderiales</taxon>
        <taxon>Oxalobacteraceae</taxon>
        <taxon>Telluria group</taxon>
        <taxon>Pseudoduganella</taxon>
    </lineage>
</organism>
<evidence type="ECO:0000256" key="2">
    <source>
        <dbReference type="ARBA" id="ARBA00022723"/>
    </source>
</evidence>
<feature type="domain" description="Peptidase M48" evidence="8">
    <location>
        <begin position="93"/>
        <end position="276"/>
    </location>
</feature>
<dbReference type="CDD" id="cd07331">
    <property type="entry name" value="M48C_Oma1_like"/>
    <property type="match status" value="1"/>
</dbReference>
<keyword evidence="4 6" id="KW-0862">Zinc</keyword>
<keyword evidence="9" id="KW-0449">Lipoprotein</keyword>
<evidence type="ECO:0000256" key="3">
    <source>
        <dbReference type="ARBA" id="ARBA00022801"/>
    </source>
</evidence>
<protein>
    <submittedName>
        <fullName evidence="9">Lipoprotein</fullName>
    </submittedName>
</protein>
<evidence type="ECO:0000313" key="10">
    <source>
        <dbReference type="Proteomes" id="UP000622638"/>
    </source>
</evidence>
<keyword evidence="3 6" id="KW-0378">Hydrolase</keyword>
<name>A0ABQ1KC68_9BURK</name>
<keyword evidence="2" id="KW-0479">Metal-binding</keyword>
<sequence length="307" mass="33468">MKFLRQKTAQSITFFVLATGMQLASAQQPLPHTPQQSAQKSDGIPVTRLSRLRFFSDEDAVNQQSKLQYDSLLKEADQKNALFPDDHPQVLRLRAIAKRIIPHVGRWNPEAADWKWEVNLLNSSQVNAFCMPGGRIAFFSGILTKLNMTDDETAMVMGHEIAHALREHARKRQGESQVAAIAGKLGGVAASALFGIDPALTDFGGRLAAQAAVLKFSRGEETEADLVGIDLAARAGFDPRAGIALWQKMGAVNARAPIEFLSTHPSGDTRISEMNKSMPLVLPVYARTRGTTVGALPAYRTTPLPKS</sequence>
<keyword evidence="1 6" id="KW-0645">Protease</keyword>